<protein>
    <submittedName>
        <fullName evidence="1">Acyl-CoA thioester hydrolase</fullName>
        <ecNumber evidence="1">3.1.2.-</ecNumber>
    </submittedName>
</protein>
<organism evidence="1 2">
    <name type="scientific">Roseateles saccharophilus</name>
    <name type="common">Pseudomonas saccharophila</name>
    <dbReference type="NCBI Taxonomy" id="304"/>
    <lineage>
        <taxon>Bacteria</taxon>
        <taxon>Pseudomonadati</taxon>
        <taxon>Pseudomonadota</taxon>
        <taxon>Betaproteobacteria</taxon>
        <taxon>Burkholderiales</taxon>
        <taxon>Sphaerotilaceae</taxon>
        <taxon>Roseateles</taxon>
    </lineage>
</organism>
<name>A0ABU1YM01_ROSSA</name>
<evidence type="ECO:0000313" key="1">
    <source>
        <dbReference type="EMBL" id="MDR7269883.1"/>
    </source>
</evidence>
<dbReference type="Pfam" id="PF13279">
    <property type="entry name" value="4HBT_2"/>
    <property type="match status" value="1"/>
</dbReference>
<proteinExistence type="predicted"/>
<keyword evidence="2" id="KW-1185">Reference proteome</keyword>
<sequence length="148" mass="16215">MYSKPFIAGWGDMDSNAHMRNTAFLDRAADVRMMFFADSGFEMKAFAERRLGPVIARDEITYFREIGLLQPITVTLQLAGLAADGSRFLMRNDILGPTGKLCARIDSSGGWLDLATRKLVAPPAELLAALATLARSEDFAELPSSLKT</sequence>
<dbReference type="SUPFAM" id="SSF54637">
    <property type="entry name" value="Thioesterase/thiol ester dehydrase-isomerase"/>
    <property type="match status" value="1"/>
</dbReference>
<accession>A0ABU1YM01</accession>
<dbReference type="EMBL" id="JAVDXU010000002">
    <property type="protein sequence ID" value="MDR7269883.1"/>
    <property type="molecule type" value="Genomic_DNA"/>
</dbReference>
<dbReference type="EC" id="3.1.2.-" evidence="1"/>
<gene>
    <name evidence="1" type="ORF">J2X20_002541</name>
</gene>
<reference evidence="1 2" key="1">
    <citation type="submission" date="2023-07" db="EMBL/GenBank/DDBJ databases">
        <title>Sorghum-associated microbial communities from plants grown in Nebraska, USA.</title>
        <authorList>
            <person name="Schachtman D."/>
        </authorList>
    </citation>
    <scope>NUCLEOTIDE SEQUENCE [LARGE SCALE GENOMIC DNA]</scope>
    <source>
        <strain evidence="1 2">BE314</strain>
    </source>
</reference>
<dbReference type="Gene3D" id="3.10.129.10">
    <property type="entry name" value="Hotdog Thioesterase"/>
    <property type="match status" value="1"/>
</dbReference>
<comment type="caution">
    <text evidence="1">The sequence shown here is derived from an EMBL/GenBank/DDBJ whole genome shotgun (WGS) entry which is preliminary data.</text>
</comment>
<dbReference type="CDD" id="cd00586">
    <property type="entry name" value="4HBT"/>
    <property type="match status" value="1"/>
</dbReference>
<dbReference type="RefSeq" id="WP_310265220.1">
    <property type="nucleotide sequence ID" value="NZ_JAVDXU010000002.1"/>
</dbReference>
<dbReference type="GO" id="GO:0016787">
    <property type="term" value="F:hydrolase activity"/>
    <property type="evidence" value="ECO:0007669"/>
    <property type="project" value="UniProtKB-KW"/>
</dbReference>
<dbReference type="Proteomes" id="UP001180453">
    <property type="component" value="Unassembled WGS sequence"/>
</dbReference>
<dbReference type="InterPro" id="IPR029069">
    <property type="entry name" value="HotDog_dom_sf"/>
</dbReference>
<evidence type="ECO:0000313" key="2">
    <source>
        <dbReference type="Proteomes" id="UP001180453"/>
    </source>
</evidence>
<keyword evidence="1" id="KW-0378">Hydrolase</keyword>